<name>B5YM72_THAPS</name>
<dbReference type="InterPro" id="IPR039361">
    <property type="entry name" value="Cyclin"/>
</dbReference>
<accession>B5YM72</accession>
<keyword evidence="5" id="KW-1185">Reference proteome</keyword>
<dbReference type="EMBL" id="CP001159">
    <property type="protein sequence ID" value="ACI64360.1"/>
    <property type="molecule type" value="Genomic_DNA"/>
</dbReference>
<dbReference type="PaxDb" id="35128-Thaps11028"/>
<reference evidence="4 5" key="1">
    <citation type="journal article" date="2004" name="Science">
        <title>The genome of the diatom Thalassiosira pseudonana: ecology, evolution, and metabolism.</title>
        <authorList>
            <person name="Armbrust E.V."/>
            <person name="Berges J.A."/>
            <person name="Bowler C."/>
            <person name="Green B.R."/>
            <person name="Martinez D."/>
            <person name="Putnam N.H."/>
            <person name="Zhou S."/>
            <person name="Allen A.E."/>
            <person name="Apt K.E."/>
            <person name="Bechner M."/>
            <person name="Brzezinski M.A."/>
            <person name="Chaal B.K."/>
            <person name="Chiovitti A."/>
            <person name="Davis A.K."/>
            <person name="Demarest M.S."/>
            <person name="Detter J.C."/>
            <person name="Glavina T."/>
            <person name="Goodstein D."/>
            <person name="Hadi M.Z."/>
            <person name="Hellsten U."/>
            <person name="Hildebrand M."/>
            <person name="Jenkins B.D."/>
            <person name="Jurka J."/>
            <person name="Kapitonov V.V."/>
            <person name="Kroger N."/>
            <person name="Lau W.W."/>
            <person name="Lane T.W."/>
            <person name="Larimer F.W."/>
            <person name="Lippmeier J.C."/>
            <person name="Lucas S."/>
            <person name="Medina M."/>
            <person name="Montsant A."/>
            <person name="Obornik M."/>
            <person name="Parker M.S."/>
            <person name="Palenik B."/>
            <person name="Pazour G.J."/>
            <person name="Richardson P.M."/>
            <person name="Rynearson T.A."/>
            <person name="Saito M.A."/>
            <person name="Schwartz D.C."/>
            <person name="Thamatrakoln K."/>
            <person name="Valentin K."/>
            <person name="Vardi A."/>
            <person name="Wilkerson F.P."/>
            <person name="Rokhsar D.S."/>
        </authorList>
    </citation>
    <scope>NUCLEOTIDE SEQUENCE [LARGE SCALE GENOMIC DNA]</scope>
    <source>
        <strain evidence="4 5">CCMP1335</strain>
    </source>
</reference>
<protein>
    <recommendedName>
        <fullName evidence="6">Cyclin N-terminal domain-containing protein</fullName>
    </recommendedName>
</protein>
<dbReference type="SUPFAM" id="SSF47954">
    <property type="entry name" value="Cyclin-like"/>
    <property type="match status" value="1"/>
</dbReference>
<dbReference type="InterPro" id="IPR004367">
    <property type="entry name" value="Cyclin_C-dom"/>
</dbReference>
<dbReference type="GO" id="GO:0005634">
    <property type="term" value="C:nucleus"/>
    <property type="evidence" value="ECO:0000318"/>
    <property type="project" value="GO_Central"/>
</dbReference>
<dbReference type="GO" id="GO:0000307">
    <property type="term" value="C:cyclin-dependent protein kinase holoenzyme complex"/>
    <property type="evidence" value="ECO:0000318"/>
    <property type="project" value="GO_Central"/>
</dbReference>
<dbReference type="GeneID" id="7444831"/>
<dbReference type="STRING" id="35128.B5YM72"/>
<dbReference type="Pfam" id="PF00134">
    <property type="entry name" value="Cyclin_N"/>
    <property type="match status" value="1"/>
</dbReference>
<dbReference type="InParanoid" id="B5YM72"/>
<proteinExistence type="predicted"/>
<feature type="domain" description="Cyclin C-terminal" evidence="3">
    <location>
        <begin position="148"/>
        <end position="217"/>
    </location>
</feature>
<dbReference type="RefSeq" id="XP_002295643.1">
    <property type="nucleotide sequence ID" value="XM_002295607.1"/>
</dbReference>
<dbReference type="GO" id="GO:0005737">
    <property type="term" value="C:cytoplasm"/>
    <property type="evidence" value="ECO:0000318"/>
    <property type="project" value="GO_Central"/>
</dbReference>
<dbReference type="InterPro" id="IPR006671">
    <property type="entry name" value="Cyclin_N"/>
</dbReference>
<evidence type="ECO:0000313" key="5">
    <source>
        <dbReference type="Proteomes" id="UP000001449"/>
    </source>
</evidence>
<dbReference type="PANTHER" id="PTHR10177">
    <property type="entry name" value="CYCLINS"/>
    <property type="match status" value="1"/>
</dbReference>
<organism evidence="4 5">
    <name type="scientific">Thalassiosira pseudonana</name>
    <name type="common">Marine diatom</name>
    <name type="synonym">Cyclotella nana</name>
    <dbReference type="NCBI Taxonomy" id="35128"/>
    <lineage>
        <taxon>Eukaryota</taxon>
        <taxon>Sar</taxon>
        <taxon>Stramenopiles</taxon>
        <taxon>Ochrophyta</taxon>
        <taxon>Bacillariophyta</taxon>
        <taxon>Coscinodiscophyceae</taxon>
        <taxon>Thalassiosirophycidae</taxon>
        <taxon>Thalassiosirales</taxon>
        <taxon>Thalassiosiraceae</taxon>
        <taxon>Thalassiosira</taxon>
    </lineage>
</organism>
<dbReference type="HOGENOM" id="CLU_910554_0_0_1"/>
<evidence type="ECO:0000259" key="3">
    <source>
        <dbReference type="Pfam" id="PF02984"/>
    </source>
</evidence>
<evidence type="ECO:0000313" key="4">
    <source>
        <dbReference type="EMBL" id="ACI64360.1"/>
    </source>
</evidence>
<gene>
    <name evidence="4" type="ORF">THAPS_11028</name>
</gene>
<dbReference type="Proteomes" id="UP000001449">
    <property type="component" value="Chromosome 18"/>
</dbReference>
<sequence>MNQATTTLQAMLTSQHFTASPPFNYLAFTHSTTSSITSTHRTSITEWCYSIASSLELQNESVRNGMRYLDRYLSSGNGKSNECLKNQVLFQLAGIACFWVAVKMGEESVMRLDVDFLVKLCQGLYTKQDIEQMEQDILFSLEWKVTLPSSMDFVRQFLEASSISPSTTISRNNLDLLKVCEQYLDKTTSYIYYANYTPSSIATASLSLSFNELNVPIEHQQYFWLTLSNELGGSLFSMEVREIRQRLLEGLQKRKSTSPSTWSCCTTVGTSSYCSEVGISSDASSTSPMDFEEESMSTIYIDVSEW</sequence>
<evidence type="ECO:0000256" key="1">
    <source>
        <dbReference type="ARBA" id="ARBA00023127"/>
    </source>
</evidence>
<dbReference type="Pfam" id="PF02984">
    <property type="entry name" value="Cyclin_C"/>
    <property type="match status" value="1"/>
</dbReference>
<dbReference type="Gene3D" id="1.10.472.10">
    <property type="entry name" value="Cyclin-like"/>
    <property type="match status" value="2"/>
</dbReference>
<dbReference type="InterPro" id="IPR036915">
    <property type="entry name" value="Cyclin-like_sf"/>
</dbReference>
<dbReference type="AlphaFoldDB" id="B5YM72"/>
<dbReference type="OMA" id="NYLAFTH"/>
<evidence type="ECO:0000259" key="2">
    <source>
        <dbReference type="Pfam" id="PF00134"/>
    </source>
</evidence>
<feature type="domain" description="Cyclin N-terminal" evidence="2">
    <location>
        <begin position="11"/>
        <end position="145"/>
    </location>
</feature>
<keyword evidence="1" id="KW-0195">Cyclin</keyword>
<dbReference type="GO" id="GO:0000082">
    <property type="term" value="P:G1/S transition of mitotic cell cycle"/>
    <property type="evidence" value="ECO:0000318"/>
    <property type="project" value="GO_Central"/>
</dbReference>
<dbReference type="KEGG" id="tps:THAPS_11028"/>
<dbReference type="GO" id="GO:0016538">
    <property type="term" value="F:cyclin-dependent protein serine/threonine kinase regulator activity"/>
    <property type="evidence" value="ECO:0000318"/>
    <property type="project" value="GO_Central"/>
</dbReference>
<dbReference type="eggNOG" id="KOG0654">
    <property type="taxonomic scope" value="Eukaryota"/>
</dbReference>
<evidence type="ECO:0008006" key="6">
    <source>
        <dbReference type="Google" id="ProtNLM"/>
    </source>
</evidence>
<reference evidence="4 5" key="2">
    <citation type="journal article" date="2008" name="Nature">
        <title>The Phaeodactylum genome reveals the evolutionary history of diatom genomes.</title>
        <authorList>
            <person name="Bowler C."/>
            <person name="Allen A.E."/>
            <person name="Badger J.H."/>
            <person name="Grimwood J."/>
            <person name="Jabbari K."/>
            <person name="Kuo A."/>
            <person name="Maheswari U."/>
            <person name="Martens C."/>
            <person name="Maumus F."/>
            <person name="Otillar R.P."/>
            <person name="Rayko E."/>
            <person name="Salamov A."/>
            <person name="Vandepoele K."/>
            <person name="Beszteri B."/>
            <person name="Gruber A."/>
            <person name="Heijde M."/>
            <person name="Katinka M."/>
            <person name="Mock T."/>
            <person name="Valentin K."/>
            <person name="Verret F."/>
            <person name="Berges J.A."/>
            <person name="Brownlee C."/>
            <person name="Cadoret J.P."/>
            <person name="Chiovitti A."/>
            <person name="Choi C.J."/>
            <person name="Coesel S."/>
            <person name="De Martino A."/>
            <person name="Detter J.C."/>
            <person name="Durkin C."/>
            <person name="Falciatore A."/>
            <person name="Fournet J."/>
            <person name="Haruta M."/>
            <person name="Huysman M.J."/>
            <person name="Jenkins B.D."/>
            <person name="Jiroutova K."/>
            <person name="Jorgensen R.E."/>
            <person name="Joubert Y."/>
            <person name="Kaplan A."/>
            <person name="Kroger N."/>
            <person name="Kroth P.G."/>
            <person name="La Roche J."/>
            <person name="Lindquist E."/>
            <person name="Lommer M."/>
            <person name="Martin-Jezequel V."/>
            <person name="Lopez P.J."/>
            <person name="Lucas S."/>
            <person name="Mangogna M."/>
            <person name="McGinnis K."/>
            <person name="Medlin L.K."/>
            <person name="Montsant A."/>
            <person name="Oudot-Le Secq M.P."/>
            <person name="Napoli C."/>
            <person name="Obornik M."/>
            <person name="Parker M.S."/>
            <person name="Petit J.L."/>
            <person name="Porcel B.M."/>
            <person name="Poulsen N."/>
            <person name="Robison M."/>
            <person name="Rychlewski L."/>
            <person name="Rynearson T.A."/>
            <person name="Schmutz J."/>
            <person name="Shapiro H."/>
            <person name="Siaut M."/>
            <person name="Stanley M."/>
            <person name="Sussman M.R."/>
            <person name="Taylor A.R."/>
            <person name="Vardi A."/>
            <person name="von Dassow P."/>
            <person name="Vyverman W."/>
            <person name="Willis A."/>
            <person name="Wyrwicz L.S."/>
            <person name="Rokhsar D.S."/>
            <person name="Weissenbach J."/>
            <person name="Armbrust E.V."/>
            <person name="Green B.R."/>
            <person name="Van de Peer Y."/>
            <person name="Grigoriev I.V."/>
        </authorList>
    </citation>
    <scope>NUCLEOTIDE SEQUENCE [LARGE SCALE GENOMIC DNA]</scope>
    <source>
        <strain evidence="4 5">CCMP1335</strain>
    </source>
</reference>
<dbReference type="FunFam" id="1.10.472.10:FF:000093">
    <property type="entry name" value="Predicted protein"/>
    <property type="match status" value="1"/>
</dbReference>